<evidence type="ECO:0000313" key="13">
    <source>
        <dbReference type="Proteomes" id="UP000053584"/>
    </source>
</evidence>
<keyword evidence="10" id="KW-0393">Immunoglobulin domain</keyword>
<dbReference type="Gene3D" id="2.60.40.10">
    <property type="entry name" value="Immunoglobulins"/>
    <property type="match status" value="2"/>
</dbReference>
<keyword evidence="8" id="KW-0675">Receptor</keyword>
<dbReference type="GO" id="GO:0009897">
    <property type="term" value="C:external side of plasma membrane"/>
    <property type="evidence" value="ECO:0007669"/>
    <property type="project" value="TreeGrafter"/>
</dbReference>
<dbReference type="InterPro" id="IPR013783">
    <property type="entry name" value="Ig-like_fold"/>
</dbReference>
<dbReference type="FunFam" id="2.60.40.10:FF:000142">
    <property type="entry name" value="V-set domain-containing T-cell activation inhibitor 1"/>
    <property type="match status" value="1"/>
</dbReference>
<evidence type="ECO:0000256" key="6">
    <source>
        <dbReference type="ARBA" id="ARBA00023136"/>
    </source>
</evidence>
<keyword evidence="9" id="KW-0325">Glycoprotein</keyword>
<evidence type="ECO:0000259" key="11">
    <source>
        <dbReference type="PROSITE" id="PS50835"/>
    </source>
</evidence>
<feature type="domain" description="Ig-like" evidence="11">
    <location>
        <begin position="1"/>
        <end position="101"/>
    </location>
</feature>
<dbReference type="PANTHER" id="PTHR25466">
    <property type="entry name" value="T-LYMPHOCYTE ACTIVATION ANTIGEN"/>
    <property type="match status" value="1"/>
</dbReference>
<dbReference type="Proteomes" id="UP000053584">
    <property type="component" value="Unassembled WGS sequence"/>
</dbReference>
<dbReference type="SMART" id="SM00409">
    <property type="entry name" value="IG"/>
    <property type="match status" value="2"/>
</dbReference>
<dbReference type="InterPro" id="IPR003599">
    <property type="entry name" value="Ig_sub"/>
</dbReference>
<dbReference type="GO" id="GO:0071222">
    <property type="term" value="P:cellular response to lipopolysaccharide"/>
    <property type="evidence" value="ECO:0007669"/>
    <property type="project" value="TreeGrafter"/>
</dbReference>
<dbReference type="InterPro" id="IPR007110">
    <property type="entry name" value="Ig-like_dom"/>
</dbReference>
<dbReference type="Pfam" id="PF07686">
    <property type="entry name" value="V-set"/>
    <property type="match status" value="2"/>
</dbReference>
<dbReference type="GO" id="GO:0042130">
    <property type="term" value="P:negative regulation of T cell proliferation"/>
    <property type="evidence" value="ECO:0007669"/>
    <property type="project" value="TreeGrafter"/>
</dbReference>
<dbReference type="STRING" id="441894.ENSSCUP00000013950"/>
<dbReference type="PROSITE" id="PS50835">
    <property type="entry name" value="IG_LIKE"/>
    <property type="match status" value="2"/>
</dbReference>
<accession>A0A093HQX0</accession>
<comment type="subcellular location">
    <subcellularLocation>
        <location evidence="1">Cell membrane</location>
        <topology evidence="1">Single-pass type I membrane protein</topology>
    </subcellularLocation>
</comment>
<dbReference type="GO" id="GO:0042102">
    <property type="term" value="P:positive regulation of T cell proliferation"/>
    <property type="evidence" value="ECO:0007669"/>
    <property type="project" value="TreeGrafter"/>
</dbReference>
<evidence type="ECO:0000256" key="9">
    <source>
        <dbReference type="ARBA" id="ARBA00023180"/>
    </source>
</evidence>
<dbReference type="GO" id="GO:0007166">
    <property type="term" value="P:cell surface receptor signaling pathway"/>
    <property type="evidence" value="ECO:0007669"/>
    <property type="project" value="TreeGrafter"/>
</dbReference>
<keyword evidence="4" id="KW-0732">Signal</keyword>
<gene>
    <name evidence="12" type="ORF">N308_09697</name>
</gene>
<dbReference type="InterPro" id="IPR036179">
    <property type="entry name" value="Ig-like_dom_sf"/>
</dbReference>
<evidence type="ECO:0000256" key="5">
    <source>
        <dbReference type="ARBA" id="ARBA00022989"/>
    </source>
</evidence>
<keyword evidence="3" id="KW-0812">Transmembrane</keyword>
<dbReference type="InterPro" id="IPR013106">
    <property type="entry name" value="Ig_V-set"/>
</dbReference>
<feature type="non-terminal residue" evidence="12">
    <location>
        <position position="288"/>
    </location>
</feature>
<feature type="non-terminal residue" evidence="12">
    <location>
        <position position="1"/>
    </location>
</feature>
<dbReference type="SMART" id="SM00406">
    <property type="entry name" value="IGv"/>
    <property type="match status" value="2"/>
</dbReference>
<dbReference type="GO" id="GO:0031295">
    <property type="term" value="P:T cell costimulation"/>
    <property type="evidence" value="ECO:0007669"/>
    <property type="project" value="TreeGrafter"/>
</dbReference>
<evidence type="ECO:0000256" key="1">
    <source>
        <dbReference type="ARBA" id="ARBA00004251"/>
    </source>
</evidence>
<protein>
    <submittedName>
        <fullName evidence="12">HERV-H LTR-associating protein 2</fullName>
    </submittedName>
</protein>
<keyword evidence="13" id="KW-1185">Reference proteome</keyword>
<evidence type="ECO:0000256" key="2">
    <source>
        <dbReference type="ARBA" id="ARBA00022475"/>
    </source>
</evidence>
<feature type="domain" description="Ig-like" evidence="11">
    <location>
        <begin position="171"/>
        <end position="282"/>
    </location>
</feature>
<dbReference type="GO" id="GO:0006955">
    <property type="term" value="P:immune response"/>
    <property type="evidence" value="ECO:0007669"/>
    <property type="project" value="TreeGrafter"/>
</dbReference>
<evidence type="ECO:0000313" key="12">
    <source>
        <dbReference type="EMBL" id="KFV81392.1"/>
    </source>
</evidence>
<dbReference type="EMBL" id="KL206341">
    <property type="protein sequence ID" value="KFV81392.1"/>
    <property type="molecule type" value="Genomic_DNA"/>
</dbReference>
<keyword evidence="2" id="KW-1003">Cell membrane</keyword>
<name>A0A093HQX0_STRCA</name>
<keyword evidence="6" id="KW-0472">Membrane</keyword>
<organism evidence="12 13">
    <name type="scientific">Struthio camelus australis</name>
    <dbReference type="NCBI Taxonomy" id="441894"/>
    <lineage>
        <taxon>Eukaryota</taxon>
        <taxon>Metazoa</taxon>
        <taxon>Chordata</taxon>
        <taxon>Craniata</taxon>
        <taxon>Vertebrata</taxon>
        <taxon>Euteleostomi</taxon>
        <taxon>Archelosauria</taxon>
        <taxon>Archosauria</taxon>
        <taxon>Dinosauria</taxon>
        <taxon>Saurischia</taxon>
        <taxon>Theropoda</taxon>
        <taxon>Coelurosauria</taxon>
        <taxon>Aves</taxon>
        <taxon>Palaeognathae</taxon>
        <taxon>Struthioniformes</taxon>
        <taxon>Struthionidae</taxon>
        <taxon>Struthio</taxon>
    </lineage>
</organism>
<dbReference type="SUPFAM" id="SSF48726">
    <property type="entry name" value="Immunoglobulin"/>
    <property type="match status" value="2"/>
</dbReference>
<keyword evidence="5" id="KW-1133">Transmembrane helix</keyword>
<proteinExistence type="predicted"/>
<evidence type="ECO:0000256" key="10">
    <source>
        <dbReference type="ARBA" id="ARBA00023319"/>
    </source>
</evidence>
<evidence type="ECO:0000256" key="3">
    <source>
        <dbReference type="ARBA" id="ARBA00022692"/>
    </source>
</evidence>
<reference evidence="12 13" key="1">
    <citation type="submission" date="2014-04" db="EMBL/GenBank/DDBJ databases">
        <title>Genome evolution of avian class.</title>
        <authorList>
            <person name="Zhang G."/>
            <person name="Li C."/>
        </authorList>
    </citation>
    <scope>NUCLEOTIDE SEQUENCE [LARGE SCALE GENOMIC DNA]</scope>
    <source>
        <strain evidence="12">BGI_N308</strain>
    </source>
</reference>
<sequence length="288" mass="32512">EQKTVIGQCSRDCILPCLFPPGDNVLIHWSKNGKNVHCYNQEKQEEKQDEDYKNRTQLFHQYISSGNASLKLSNLTLTDAGTYHCYVGTDQTKTEEDIMLHVRVSSYYALEYQKTDTERMLKCYAFLTYSVPTITWTQSNTSIQETGGEKTEAGGLYAIRSDQNIANTSAPYQCRILFCRKEWTAESKMEEQLSSVEGNSAAIPCECINNPSSHTEGFSVVWTINRNAVISVLASFNGTSHSYQPRAQINETDFSLMLSDLTPKDSGEYLCNISAPHYTKLTVRTVRV</sequence>
<dbReference type="PANTHER" id="PTHR25466:SF14">
    <property type="entry name" value="BUTYROPHILIN SUBFAMILY 2 MEMBER A2-LIKE-RELATED"/>
    <property type="match status" value="1"/>
</dbReference>
<evidence type="ECO:0000256" key="7">
    <source>
        <dbReference type="ARBA" id="ARBA00023157"/>
    </source>
</evidence>
<dbReference type="AlphaFoldDB" id="A0A093HQX0"/>
<evidence type="ECO:0000256" key="8">
    <source>
        <dbReference type="ARBA" id="ARBA00023170"/>
    </source>
</evidence>
<dbReference type="InterPro" id="IPR051713">
    <property type="entry name" value="T-cell_Activation_Regulation"/>
</dbReference>
<keyword evidence="7" id="KW-1015">Disulfide bond</keyword>
<evidence type="ECO:0000256" key="4">
    <source>
        <dbReference type="ARBA" id="ARBA00022729"/>
    </source>
</evidence>